<keyword evidence="5 7" id="KW-1133">Transmembrane helix</keyword>
<dbReference type="PANTHER" id="PTHR43163">
    <property type="entry name" value="DIPEPTIDE TRANSPORT SYSTEM PERMEASE PROTEIN DPPB-RELATED"/>
    <property type="match status" value="1"/>
</dbReference>
<dbReference type="HOGENOM" id="CLU_036879_0_0_5"/>
<evidence type="ECO:0000256" key="2">
    <source>
        <dbReference type="ARBA" id="ARBA00022448"/>
    </source>
</evidence>
<dbReference type="OrthoDB" id="9807402at2"/>
<evidence type="ECO:0000313" key="9">
    <source>
        <dbReference type="EMBL" id="CDN48415.1"/>
    </source>
</evidence>
<dbReference type="InterPro" id="IPR045621">
    <property type="entry name" value="BPD_transp_1_N"/>
</dbReference>
<feature type="transmembrane region" description="Helical" evidence="7">
    <location>
        <begin position="227"/>
        <end position="253"/>
    </location>
</feature>
<evidence type="ECO:0000313" key="10">
    <source>
        <dbReference type="Proteomes" id="UP000028181"/>
    </source>
</evidence>
<reference evidence="10" key="1">
    <citation type="journal article" date="2014" name="BMC Genomics">
        <title>Genome sequencing of two Neorhizobium galegae strains reveals a noeT gene responsible for the unusual acetylation of the nodulation factors.</title>
        <authorList>
            <person name="Osterman J."/>
            <person name="Marsh J."/>
            <person name="Laine P.K."/>
            <person name="Zeng Z."/>
            <person name="Alatalo E."/>
            <person name="Sullivan J.T."/>
            <person name="Young J.P."/>
            <person name="Thomas-Oates J."/>
            <person name="Paulin L."/>
            <person name="Lindstrom K."/>
        </authorList>
    </citation>
    <scope>NUCLEOTIDE SEQUENCE [LARGE SCALE GENOMIC DNA]</scope>
    <source>
        <strain evidence="10">HAMBI 540</strain>
    </source>
</reference>
<protein>
    <submittedName>
        <fullName evidence="9">Glutathione ABC transporter, permease protein</fullName>
    </submittedName>
</protein>
<keyword evidence="6 7" id="KW-0472">Membrane</keyword>
<evidence type="ECO:0000256" key="6">
    <source>
        <dbReference type="ARBA" id="ARBA00023136"/>
    </source>
</evidence>
<dbReference type="AlphaFoldDB" id="A0A068STP7"/>
<feature type="transmembrane region" description="Helical" evidence="7">
    <location>
        <begin position="131"/>
        <end position="152"/>
    </location>
</feature>
<organism evidence="9 10">
    <name type="scientific">Neorhizobium galegae bv. orientalis str. HAMBI 540</name>
    <dbReference type="NCBI Taxonomy" id="1028800"/>
    <lineage>
        <taxon>Bacteria</taxon>
        <taxon>Pseudomonadati</taxon>
        <taxon>Pseudomonadota</taxon>
        <taxon>Alphaproteobacteria</taxon>
        <taxon>Hyphomicrobiales</taxon>
        <taxon>Rhizobiaceae</taxon>
        <taxon>Rhizobium/Agrobacterium group</taxon>
        <taxon>Neorhizobium</taxon>
    </lineage>
</organism>
<keyword evidence="2 7" id="KW-0813">Transport</keyword>
<feature type="domain" description="ABC transmembrane type-1" evidence="8">
    <location>
        <begin position="95"/>
        <end position="292"/>
    </location>
</feature>
<dbReference type="eggNOG" id="COG0601">
    <property type="taxonomic scope" value="Bacteria"/>
</dbReference>
<evidence type="ECO:0000256" key="5">
    <source>
        <dbReference type="ARBA" id="ARBA00022989"/>
    </source>
</evidence>
<dbReference type="SUPFAM" id="SSF161098">
    <property type="entry name" value="MetI-like"/>
    <property type="match status" value="1"/>
</dbReference>
<comment type="subcellular location">
    <subcellularLocation>
        <location evidence="1 7">Cell membrane</location>
        <topology evidence="1 7">Multi-pass membrane protein</topology>
    </subcellularLocation>
</comment>
<evidence type="ECO:0000256" key="7">
    <source>
        <dbReference type="RuleBase" id="RU363032"/>
    </source>
</evidence>
<name>A0A068STP7_NEOGA</name>
<feature type="transmembrane region" description="Helical" evidence="7">
    <location>
        <begin position="273"/>
        <end position="299"/>
    </location>
</feature>
<evidence type="ECO:0000256" key="3">
    <source>
        <dbReference type="ARBA" id="ARBA00022475"/>
    </source>
</evidence>
<proteinExistence type="inferred from homology"/>
<dbReference type="GeneID" id="24255435"/>
<comment type="similarity">
    <text evidence="7">Belongs to the binding-protein-dependent transport system permease family.</text>
</comment>
<gene>
    <name evidence="9" type="ORF">RG540_CH22470</name>
</gene>
<dbReference type="CDD" id="cd06261">
    <property type="entry name" value="TM_PBP2"/>
    <property type="match status" value="1"/>
</dbReference>
<dbReference type="Pfam" id="PF00528">
    <property type="entry name" value="BPD_transp_1"/>
    <property type="match status" value="1"/>
</dbReference>
<evidence type="ECO:0000256" key="4">
    <source>
        <dbReference type="ARBA" id="ARBA00022692"/>
    </source>
</evidence>
<dbReference type="EMBL" id="HG938353">
    <property type="protein sequence ID" value="CDN48415.1"/>
    <property type="molecule type" value="Genomic_DNA"/>
</dbReference>
<evidence type="ECO:0000256" key="1">
    <source>
        <dbReference type="ARBA" id="ARBA00004651"/>
    </source>
</evidence>
<feature type="transmembrane region" description="Helical" evidence="7">
    <location>
        <begin position="95"/>
        <end position="119"/>
    </location>
</feature>
<keyword evidence="10" id="KW-1185">Reference proteome</keyword>
<dbReference type="PATRIC" id="fig|1028800.3.peg.2275"/>
<keyword evidence="4 7" id="KW-0812">Transmembrane</keyword>
<dbReference type="GO" id="GO:0005886">
    <property type="term" value="C:plasma membrane"/>
    <property type="evidence" value="ECO:0007669"/>
    <property type="project" value="UniProtKB-SubCell"/>
</dbReference>
<dbReference type="Gene3D" id="1.10.3720.10">
    <property type="entry name" value="MetI-like"/>
    <property type="match status" value="1"/>
</dbReference>
<dbReference type="Proteomes" id="UP000028181">
    <property type="component" value="Chromosome I"/>
</dbReference>
<dbReference type="Pfam" id="PF19300">
    <property type="entry name" value="BPD_transp_1_N"/>
    <property type="match status" value="1"/>
</dbReference>
<dbReference type="PROSITE" id="PS50928">
    <property type="entry name" value="ABC_TM1"/>
    <property type="match status" value="1"/>
</dbReference>
<dbReference type="RefSeq" id="WP_038587740.1">
    <property type="nucleotide sequence ID" value="NZ_HG938353.1"/>
</dbReference>
<feature type="transmembrane region" description="Helical" evidence="7">
    <location>
        <begin position="172"/>
        <end position="191"/>
    </location>
</feature>
<dbReference type="PANTHER" id="PTHR43163:SF6">
    <property type="entry name" value="DIPEPTIDE TRANSPORT SYSTEM PERMEASE PROTEIN DPPB-RELATED"/>
    <property type="match status" value="1"/>
</dbReference>
<dbReference type="InterPro" id="IPR000515">
    <property type="entry name" value="MetI-like"/>
</dbReference>
<dbReference type="KEGG" id="ngg:RG540_CH22470"/>
<keyword evidence="3" id="KW-1003">Cell membrane</keyword>
<dbReference type="GO" id="GO:0071916">
    <property type="term" value="F:dipeptide transmembrane transporter activity"/>
    <property type="evidence" value="ECO:0007669"/>
    <property type="project" value="TreeGrafter"/>
</dbReference>
<accession>A0A068STP7</accession>
<evidence type="ECO:0000259" key="8">
    <source>
        <dbReference type="PROSITE" id="PS50928"/>
    </source>
</evidence>
<dbReference type="InterPro" id="IPR035906">
    <property type="entry name" value="MetI-like_sf"/>
</dbReference>
<sequence>MKAYILKKLLALPLILVGVSLLVFVAIRALPGDPARLMAGPEATQEAVDNMTVRLGLDRSLPAQYASFAYGAVRGDLGTSIKSKLPVVAEIGERLPFTIGLAITAYLIGIGIGVPAGMIAAIYRHGWPDQFVMILAIAGASIANFWLALMAMNTFSVHLGWLPLLGASSWKSFILPSITLAVLPTAVIARMTRSSMIEVMSQDYIRTAYAKGVAPSTIYWSHALRNALLPIITIVGLNFGSLMGGAVVTESVFNWPGIGRFLVDAVRYRDYPVIQGVTLVAVTGVVMMNFFAELLIAFLNPKIRFD</sequence>